<protein>
    <submittedName>
        <fullName evidence="2">Molecular chaperone</fullName>
    </submittedName>
</protein>
<keyword evidence="1" id="KW-0143">Chaperone</keyword>
<organism evidence="2 3">
    <name type="scientific">Roseovarius aquimarinus</name>
    <dbReference type="NCBI Taxonomy" id="1229156"/>
    <lineage>
        <taxon>Bacteria</taxon>
        <taxon>Pseudomonadati</taxon>
        <taxon>Pseudomonadota</taxon>
        <taxon>Alphaproteobacteria</taxon>
        <taxon>Rhodobacterales</taxon>
        <taxon>Roseobacteraceae</taxon>
        <taxon>Roseovarius</taxon>
    </lineage>
</organism>
<keyword evidence="3" id="KW-1185">Reference proteome</keyword>
<dbReference type="PANTHER" id="PTHR34227:SF1">
    <property type="entry name" value="DIMETHYL SULFOXIDE REDUCTASE CHAPERONE-RELATED"/>
    <property type="match status" value="1"/>
</dbReference>
<reference evidence="2 3" key="1">
    <citation type="submission" date="2024-10" db="EMBL/GenBank/DDBJ databases">
        <authorList>
            <person name="Yang X.-N."/>
        </authorList>
    </citation>
    <scope>NUCLEOTIDE SEQUENCE [LARGE SCALE GENOMIC DNA]</scope>
    <source>
        <strain evidence="2 3">CAU 1059</strain>
    </source>
</reference>
<gene>
    <name evidence="2" type="ORF">ACGRVM_10060</name>
</gene>
<dbReference type="PANTHER" id="PTHR34227">
    <property type="entry name" value="CHAPERONE PROTEIN YCDY"/>
    <property type="match status" value="1"/>
</dbReference>
<evidence type="ECO:0000256" key="1">
    <source>
        <dbReference type="ARBA" id="ARBA00023186"/>
    </source>
</evidence>
<sequence length="221" mass="23343">MSFSASPAKAEPANSDYNALRAQQWGLIAGLLSAPPSSGDLEALAGLTGDETALGQAYAALARAAADASAKDVEREFFELFIGVGRGELLPYASFYLTGFLNERPLADLRRDLAAMGIARADGRHEPEDHMASLAEVMAGLARGEFDASVLGCGAAGEAGFYARHLEPWAAQFFDDLAVSPSARFYRNVAEIGRIFTDIETRGFALEAASHRAPAASGARN</sequence>
<dbReference type="Gene3D" id="1.10.3480.10">
    <property type="entry name" value="TorD-like"/>
    <property type="match status" value="1"/>
</dbReference>
<dbReference type="Pfam" id="PF02613">
    <property type="entry name" value="Nitrate_red_del"/>
    <property type="match status" value="1"/>
</dbReference>
<comment type="caution">
    <text evidence="2">The sequence shown here is derived from an EMBL/GenBank/DDBJ whole genome shotgun (WGS) entry which is preliminary data.</text>
</comment>
<accession>A0ABW7I8L3</accession>
<evidence type="ECO:0000313" key="3">
    <source>
        <dbReference type="Proteomes" id="UP001607157"/>
    </source>
</evidence>
<dbReference type="RefSeq" id="WP_377170285.1">
    <property type="nucleotide sequence ID" value="NZ_JBHTJC010000002.1"/>
</dbReference>
<name>A0ABW7I8L3_9RHOB</name>
<evidence type="ECO:0000313" key="2">
    <source>
        <dbReference type="EMBL" id="MFH0254239.1"/>
    </source>
</evidence>
<dbReference type="InterPro" id="IPR036411">
    <property type="entry name" value="TorD-like_sf"/>
</dbReference>
<proteinExistence type="predicted"/>
<dbReference type="SUPFAM" id="SSF89155">
    <property type="entry name" value="TorD-like"/>
    <property type="match status" value="1"/>
</dbReference>
<dbReference type="InterPro" id="IPR050289">
    <property type="entry name" value="TorD/DmsD_chaperones"/>
</dbReference>
<dbReference type="EMBL" id="JBIHMM010000002">
    <property type="protein sequence ID" value="MFH0254239.1"/>
    <property type="molecule type" value="Genomic_DNA"/>
</dbReference>
<dbReference type="Proteomes" id="UP001607157">
    <property type="component" value="Unassembled WGS sequence"/>
</dbReference>
<dbReference type="InterPro" id="IPR020945">
    <property type="entry name" value="DMSO/NO3_reduct_chaperone"/>
</dbReference>